<dbReference type="EMBL" id="JXKG01000002">
    <property type="protein sequence ID" value="OJG16340.1"/>
    <property type="molecule type" value="Genomic_DNA"/>
</dbReference>
<evidence type="ECO:0000256" key="1">
    <source>
        <dbReference type="SAM" id="MobiDB-lite"/>
    </source>
</evidence>
<keyword evidence="2" id="KW-0812">Transmembrane</keyword>
<protein>
    <recommendedName>
        <fullName evidence="5">DUF1269 domain-containing protein</fullName>
    </recommendedName>
</protein>
<dbReference type="Pfam" id="PF06897">
    <property type="entry name" value="DUF1269"/>
    <property type="match status" value="1"/>
</dbReference>
<keyword evidence="2" id="KW-1133">Transmembrane helix</keyword>
<dbReference type="OrthoDB" id="2365131at2"/>
<dbReference type="Proteomes" id="UP000182835">
    <property type="component" value="Unassembled WGS sequence"/>
</dbReference>
<reference evidence="3 4" key="1">
    <citation type="submission" date="2014-12" db="EMBL/GenBank/DDBJ databases">
        <title>Draft genome sequences of 29 type strains of Enterococci.</title>
        <authorList>
            <person name="Zhong Z."/>
            <person name="Sun Z."/>
            <person name="Liu W."/>
            <person name="Zhang W."/>
            <person name="Zhang H."/>
        </authorList>
    </citation>
    <scope>NUCLEOTIDE SEQUENCE [LARGE SCALE GENOMIC DNA]</scope>
    <source>
        <strain evidence="3 4">DSM 21207</strain>
    </source>
</reference>
<comment type="caution">
    <text evidence="3">The sequence shown here is derived from an EMBL/GenBank/DDBJ whole genome shotgun (WGS) entry which is preliminary data.</text>
</comment>
<proteinExistence type="predicted"/>
<evidence type="ECO:0000313" key="4">
    <source>
        <dbReference type="Proteomes" id="UP000182835"/>
    </source>
</evidence>
<feature type="region of interest" description="Disordered" evidence="1">
    <location>
        <begin position="163"/>
        <end position="190"/>
    </location>
</feature>
<sequence length="190" mass="21413">MSKRVIVMNFEVASESYQAFSEVKQLVLKRELKAEQMAVVTHQDDGSHQFKIEDFMDFTGNDNASKGGFIGMLVGVLISPLAILLGWFGGSMIGATRDAKEISEAQDIFKFLLNKIAPGQTGLIVIAEEEDNRPLNKIVFEQLHGEITRFDYDEVQEEIQKAQQVTKETKEKAKDSWAKSHEDDNKNSKE</sequence>
<dbReference type="RefSeq" id="WP_071863913.1">
    <property type="nucleotide sequence ID" value="NZ_JBHLVQ010000010.1"/>
</dbReference>
<evidence type="ECO:0000256" key="2">
    <source>
        <dbReference type="SAM" id="Phobius"/>
    </source>
</evidence>
<dbReference type="STRING" id="317010.RU96_GL001082"/>
<feature type="transmembrane region" description="Helical" evidence="2">
    <location>
        <begin position="69"/>
        <end position="90"/>
    </location>
</feature>
<keyword evidence="2" id="KW-0472">Membrane</keyword>
<evidence type="ECO:0000313" key="3">
    <source>
        <dbReference type="EMBL" id="OJG16340.1"/>
    </source>
</evidence>
<dbReference type="AlphaFoldDB" id="A0A1L8R991"/>
<feature type="compositionally biased region" description="Basic and acidic residues" evidence="1">
    <location>
        <begin position="167"/>
        <end position="190"/>
    </location>
</feature>
<organism evidence="3 4">
    <name type="scientific">Enterococcus canintestini</name>
    <dbReference type="NCBI Taxonomy" id="317010"/>
    <lineage>
        <taxon>Bacteria</taxon>
        <taxon>Bacillati</taxon>
        <taxon>Bacillota</taxon>
        <taxon>Bacilli</taxon>
        <taxon>Lactobacillales</taxon>
        <taxon>Enterococcaceae</taxon>
        <taxon>Enterococcus</taxon>
    </lineage>
</organism>
<evidence type="ECO:0008006" key="5">
    <source>
        <dbReference type="Google" id="ProtNLM"/>
    </source>
</evidence>
<gene>
    <name evidence="3" type="ORF">RU96_GL001082</name>
</gene>
<dbReference type="InterPro" id="IPR009200">
    <property type="entry name" value="DUF1269_membrane"/>
</dbReference>
<name>A0A1L8R991_9ENTE</name>
<accession>A0A1L8R991</accession>